<dbReference type="CDD" id="cd00060">
    <property type="entry name" value="FHA"/>
    <property type="match status" value="1"/>
</dbReference>
<comment type="caution">
    <text evidence="2">The sequence shown here is derived from an EMBL/GenBank/DDBJ whole genome shotgun (WGS) entry which is preliminary data.</text>
</comment>
<organism evidence="2 3">
    <name type="scientific">Microbacterium kyungheense</name>
    <dbReference type="NCBI Taxonomy" id="1263636"/>
    <lineage>
        <taxon>Bacteria</taxon>
        <taxon>Bacillati</taxon>
        <taxon>Actinomycetota</taxon>
        <taxon>Actinomycetes</taxon>
        <taxon>Micrococcales</taxon>
        <taxon>Microbacteriaceae</taxon>
        <taxon>Microbacterium</taxon>
    </lineage>
</organism>
<dbReference type="SUPFAM" id="SSF49879">
    <property type="entry name" value="SMAD/FHA domain"/>
    <property type="match status" value="1"/>
</dbReference>
<feature type="region of interest" description="Disordered" evidence="1">
    <location>
        <begin position="128"/>
        <end position="186"/>
    </location>
</feature>
<protein>
    <recommendedName>
        <fullName evidence="4">FHA domain-containing protein</fullName>
    </recommendedName>
</protein>
<dbReference type="EMBL" id="VFPE01000007">
    <property type="protein sequence ID" value="TQM19809.1"/>
    <property type="molecule type" value="Genomic_DNA"/>
</dbReference>
<gene>
    <name evidence="2" type="ORF">FB391_3646</name>
</gene>
<accession>A0A543EEA2</accession>
<feature type="compositionally biased region" description="Basic and acidic residues" evidence="1">
    <location>
        <begin position="176"/>
        <end position="186"/>
    </location>
</feature>
<keyword evidence="3" id="KW-1185">Reference proteome</keyword>
<evidence type="ECO:0000313" key="2">
    <source>
        <dbReference type="EMBL" id="TQM19809.1"/>
    </source>
</evidence>
<sequence>MTDENLDAADTAGYVPTTTHSEWGAGHPRLIVSGADHFEFPLDGERFTIGSGSDADLLVAGTQPVHAEIRHDDRDEYLLLTYAEAETNTTPEPRKSLDGAQSIILRSGAQFRMGQWRFTFARDEYADHGRPFGGREGGELEDQPVQPPRPDYSERGEGTVPTEEAAESAPSPGDTGEARDVKPDRA</sequence>
<proteinExistence type="predicted"/>
<evidence type="ECO:0008006" key="4">
    <source>
        <dbReference type="Google" id="ProtNLM"/>
    </source>
</evidence>
<dbReference type="RefSeq" id="WP_185843162.1">
    <property type="nucleotide sequence ID" value="NZ_BAABLH010000004.1"/>
</dbReference>
<feature type="region of interest" description="Disordered" evidence="1">
    <location>
        <begin position="1"/>
        <end position="20"/>
    </location>
</feature>
<evidence type="ECO:0000256" key="1">
    <source>
        <dbReference type="SAM" id="MobiDB-lite"/>
    </source>
</evidence>
<evidence type="ECO:0000313" key="3">
    <source>
        <dbReference type="Proteomes" id="UP000320235"/>
    </source>
</evidence>
<dbReference type="AlphaFoldDB" id="A0A543EEA2"/>
<name>A0A543EEA2_9MICO</name>
<dbReference type="Proteomes" id="UP000320235">
    <property type="component" value="Unassembled WGS sequence"/>
</dbReference>
<dbReference type="Gene3D" id="2.60.200.20">
    <property type="match status" value="1"/>
</dbReference>
<reference evidence="2 3" key="1">
    <citation type="submission" date="2019-06" db="EMBL/GenBank/DDBJ databases">
        <title>Sequencing the genomes of 1000 actinobacteria strains.</title>
        <authorList>
            <person name="Klenk H.-P."/>
        </authorList>
    </citation>
    <scope>NUCLEOTIDE SEQUENCE [LARGE SCALE GENOMIC DNA]</scope>
    <source>
        <strain evidence="2 3">DSM 105492</strain>
    </source>
</reference>
<dbReference type="InterPro" id="IPR008984">
    <property type="entry name" value="SMAD_FHA_dom_sf"/>
</dbReference>